<evidence type="ECO:0000313" key="3">
    <source>
        <dbReference type="Proteomes" id="UP000298061"/>
    </source>
</evidence>
<dbReference type="EMBL" id="SFCI01000717">
    <property type="protein sequence ID" value="TFY78261.1"/>
    <property type="molecule type" value="Genomic_DNA"/>
</dbReference>
<dbReference type="Proteomes" id="UP000298061">
    <property type="component" value="Unassembled WGS sequence"/>
</dbReference>
<feature type="region of interest" description="Disordered" evidence="1">
    <location>
        <begin position="1"/>
        <end position="23"/>
    </location>
</feature>
<reference evidence="2 3" key="1">
    <citation type="submission" date="2019-02" db="EMBL/GenBank/DDBJ databases">
        <title>Genome sequencing of the rare red list fungi Hericium alpestre (H. flagellum).</title>
        <authorList>
            <person name="Buettner E."/>
            <person name="Kellner H."/>
        </authorList>
    </citation>
    <scope>NUCLEOTIDE SEQUENCE [LARGE SCALE GENOMIC DNA]</scope>
    <source>
        <strain evidence="2 3">DSM 108284</strain>
    </source>
</reference>
<sequence>MENTAKHRHLPEQLSPEHASDSNAQFCLDTRPPHGKFSEEQFITTPGTQPGYQATSRQPGLEDLHVVRVKRTDTLRLDQYPIINGETDAYLGEYVPILCGVLLQLGPLLLSREPSVGDPVVNEPCGIVERKKRGHNGMYVPVYDGVDVPVSGHDIVVAQVAMLEGRTPHARVGGRGCQAIS</sequence>
<proteinExistence type="predicted"/>
<protein>
    <submittedName>
        <fullName evidence="2">Uncharacterized protein</fullName>
    </submittedName>
</protein>
<dbReference type="AlphaFoldDB" id="A0A4Y9ZWI1"/>
<accession>A0A4Y9ZWI1</accession>
<evidence type="ECO:0000256" key="1">
    <source>
        <dbReference type="SAM" id="MobiDB-lite"/>
    </source>
</evidence>
<gene>
    <name evidence="2" type="ORF">EWM64_g5753</name>
</gene>
<keyword evidence="3" id="KW-1185">Reference proteome</keyword>
<comment type="caution">
    <text evidence="2">The sequence shown here is derived from an EMBL/GenBank/DDBJ whole genome shotgun (WGS) entry which is preliminary data.</text>
</comment>
<organism evidence="2 3">
    <name type="scientific">Hericium alpestre</name>
    <dbReference type="NCBI Taxonomy" id="135208"/>
    <lineage>
        <taxon>Eukaryota</taxon>
        <taxon>Fungi</taxon>
        <taxon>Dikarya</taxon>
        <taxon>Basidiomycota</taxon>
        <taxon>Agaricomycotina</taxon>
        <taxon>Agaricomycetes</taxon>
        <taxon>Russulales</taxon>
        <taxon>Hericiaceae</taxon>
        <taxon>Hericium</taxon>
    </lineage>
</organism>
<evidence type="ECO:0000313" key="2">
    <source>
        <dbReference type="EMBL" id="TFY78261.1"/>
    </source>
</evidence>
<name>A0A4Y9ZWI1_9AGAM</name>